<dbReference type="InterPro" id="IPR018764">
    <property type="entry name" value="RskA_C"/>
</dbReference>
<accession>A0A521ACG5</accession>
<evidence type="ECO:0000313" key="8">
    <source>
        <dbReference type="EMBL" id="SMO32485.1"/>
    </source>
</evidence>
<reference evidence="8 9" key="1">
    <citation type="submission" date="2017-05" db="EMBL/GenBank/DDBJ databases">
        <authorList>
            <person name="Varghese N."/>
            <person name="Submissions S."/>
        </authorList>
    </citation>
    <scope>NUCLEOTIDE SEQUENCE [LARGE SCALE GENOMIC DNA]</scope>
    <source>
        <strain evidence="8 9">DSM 100094</strain>
    </source>
</reference>
<dbReference type="InterPro" id="IPR039425">
    <property type="entry name" value="RNA_pol_sigma-70-like"/>
</dbReference>
<dbReference type="AlphaFoldDB" id="A0A521ACG5"/>
<dbReference type="Gene3D" id="1.10.1740.10">
    <property type="match status" value="1"/>
</dbReference>
<evidence type="ECO:0000259" key="7">
    <source>
        <dbReference type="Pfam" id="PF10099"/>
    </source>
</evidence>
<feature type="region of interest" description="Disordered" evidence="4">
    <location>
        <begin position="301"/>
        <end position="332"/>
    </location>
</feature>
<name>A0A521ACG5_9RHOB</name>
<dbReference type="GO" id="GO:0016987">
    <property type="term" value="F:sigma factor activity"/>
    <property type="evidence" value="ECO:0007669"/>
    <property type="project" value="UniProtKB-KW"/>
</dbReference>
<evidence type="ECO:0000256" key="1">
    <source>
        <dbReference type="ARBA" id="ARBA00023015"/>
    </source>
</evidence>
<evidence type="ECO:0000256" key="5">
    <source>
        <dbReference type="SAM" id="Phobius"/>
    </source>
</evidence>
<keyword evidence="5" id="KW-0812">Transmembrane</keyword>
<keyword evidence="5" id="KW-0472">Membrane</keyword>
<dbReference type="GO" id="GO:0006352">
    <property type="term" value="P:DNA-templated transcription initiation"/>
    <property type="evidence" value="ECO:0007669"/>
    <property type="project" value="InterPro"/>
</dbReference>
<sequence length="332" mass="35760">MSDARLIELDELIARAAQGDRPAFDGLYDLTSARLYALILSLLPNRPEAEDVLAQSFVAVWRQAGQYPASGLTPMAWLMTQARGQAVERLRARGEQLPEARVTSSDDDALAADFALAALAGDAATAAAARHDSDADFARRVRDSQEQLARNALALTPVMPPARARQRMREALGHAQPPFAEVLDARIRWWQRPLPLLGAIAVVIAVAAVLLVPLLRPASGKDYQTQIVSQPAGLRVDFSLNDRRMHVALQSGAAPVGRDWEIWWMPPGDAPPVSLGLVPQQEGEVSRDLPRTINPEDGVQIALSDEPEGGSPNGQATGPIMAISPLNLPNSP</sequence>
<proteinExistence type="predicted"/>
<keyword evidence="5" id="KW-1133">Transmembrane helix</keyword>
<evidence type="ECO:0000313" key="9">
    <source>
        <dbReference type="Proteomes" id="UP000319014"/>
    </source>
</evidence>
<dbReference type="SUPFAM" id="SSF88946">
    <property type="entry name" value="Sigma2 domain of RNA polymerase sigma factors"/>
    <property type="match status" value="1"/>
</dbReference>
<dbReference type="InterPro" id="IPR007627">
    <property type="entry name" value="RNA_pol_sigma70_r2"/>
</dbReference>
<keyword evidence="2" id="KW-0731">Sigma factor</keyword>
<evidence type="ECO:0000259" key="6">
    <source>
        <dbReference type="Pfam" id="PF04542"/>
    </source>
</evidence>
<protein>
    <submittedName>
        <fullName evidence="8">Anti-sigma-K factor RskA</fullName>
    </submittedName>
</protein>
<dbReference type="Proteomes" id="UP000319014">
    <property type="component" value="Unassembled WGS sequence"/>
</dbReference>
<keyword evidence="9" id="KW-1185">Reference proteome</keyword>
<dbReference type="InterPro" id="IPR013325">
    <property type="entry name" value="RNA_pol_sigma_r2"/>
</dbReference>
<dbReference type="PANTHER" id="PTHR43133:SF66">
    <property type="entry name" value="ECF RNA POLYMERASE SIGMA FACTOR SIGK"/>
    <property type="match status" value="1"/>
</dbReference>
<feature type="domain" description="Anti-sigma K factor RskA C-terminal" evidence="7">
    <location>
        <begin position="198"/>
        <end position="320"/>
    </location>
</feature>
<dbReference type="RefSeq" id="WP_185958531.1">
    <property type="nucleotide sequence ID" value="NZ_FXTK01000001.1"/>
</dbReference>
<evidence type="ECO:0000256" key="3">
    <source>
        <dbReference type="ARBA" id="ARBA00023163"/>
    </source>
</evidence>
<keyword evidence="1" id="KW-0805">Transcription regulation</keyword>
<feature type="domain" description="RNA polymerase sigma-70 region 2" evidence="6">
    <location>
        <begin position="28"/>
        <end position="94"/>
    </location>
</feature>
<gene>
    <name evidence="8" type="ORF">SAMN06265221_10141</name>
</gene>
<dbReference type="EMBL" id="FXTK01000001">
    <property type="protein sequence ID" value="SMO32485.1"/>
    <property type="molecule type" value="Genomic_DNA"/>
</dbReference>
<organism evidence="8 9">
    <name type="scientific">Paracoccus laeviglucosivorans</name>
    <dbReference type="NCBI Taxonomy" id="1197861"/>
    <lineage>
        <taxon>Bacteria</taxon>
        <taxon>Pseudomonadati</taxon>
        <taxon>Pseudomonadota</taxon>
        <taxon>Alphaproteobacteria</taxon>
        <taxon>Rhodobacterales</taxon>
        <taxon>Paracoccaceae</taxon>
        <taxon>Paracoccus</taxon>
    </lineage>
</organism>
<keyword evidence="3" id="KW-0804">Transcription</keyword>
<dbReference type="PANTHER" id="PTHR43133">
    <property type="entry name" value="RNA POLYMERASE ECF-TYPE SIGMA FACTO"/>
    <property type="match status" value="1"/>
</dbReference>
<feature type="transmembrane region" description="Helical" evidence="5">
    <location>
        <begin position="196"/>
        <end position="215"/>
    </location>
</feature>
<dbReference type="GO" id="GO:0005886">
    <property type="term" value="C:plasma membrane"/>
    <property type="evidence" value="ECO:0007669"/>
    <property type="project" value="InterPro"/>
</dbReference>
<dbReference type="Pfam" id="PF04542">
    <property type="entry name" value="Sigma70_r2"/>
    <property type="match status" value="1"/>
</dbReference>
<evidence type="ECO:0000256" key="4">
    <source>
        <dbReference type="SAM" id="MobiDB-lite"/>
    </source>
</evidence>
<dbReference type="Pfam" id="PF10099">
    <property type="entry name" value="RskA_C"/>
    <property type="match status" value="1"/>
</dbReference>
<evidence type="ECO:0000256" key="2">
    <source>
        <dbReference type="ARBA" id="ARBA00023082"/>
    </source>
</evidence>